<dbReference type="AlphaFoldDB" id="A0A0D7A9F7"/>
<evidence type="ECO:0000313" key="2">
    <source>
        <dbReference type="Proteomes" id="UP000054144"/>
    </source>
</evidence>
<proteinExistence type="predicted"/>
<dbReference type="EMBL" id="KN882027">
    <property type="protein sequence ID" value="KIY46576.1"/>
    <property type="molecule type" value="Genomic_DNA"/>
</dbReference>
<protein>
    <submittedName>
        <fullName evidence="1">Uncharacterized protein</fullName>
    </submittedName>
</protein>
<accession>A0A0D7A9F7</accession>
<evidence type="ECO:0000313" key="1">
    <source>
        <dbReference type="EMBL" id="KIY46576.1"/>
    </source>
</evidence>
<keyword evidence="2" id="KW-1185">Reference proteome</keyword>
<dbReference type="OrthoDB" id="1600564at2759"/>
<sequence length="110" mass="12379">MLLRAFQYADAILVRLADVRPAVLVADAGEGSATSTRNFPVASRRFLPTTYSDVQTFLWDSKAYFTEIFDEPTAYAFVNVTSYGLDGNFWGNYYHPGKKSKMSSMRLPFA</sequence>
<name>A0A0D7A9F7_9AGAR</name>
<organism evidence="1 2">
    <name type="scientific">Fistulina hepatica ATCC 64428</name>
    <dbReference type="NCBI Taxonomy" id="1128425"/>
    <lineage>
        <taxon>Eukaryota</taxon>
        <taxon>Fungi</taxon>
        <taxon>Dikarya</taxon>
        <taxon>Basidiomycota</taxon>
        <taxon>Agaricomycotina</taxon>
        <taxon>Agaricomycetes</taxon>
        <taxon>Agaricomycetidae</taxon>
        <taxon>Agaricales</taxon>
        <taxon>Fistulinaceae</taxon>
        <taxon>Fistulina</taxon>
    </lineage>
</organism>
<gene>
    <name evidence="1" type="ORF">FISHEDRAFT_75496</name>
</gene>
<reference evidence="1 2" key="1">
    <citation type="journal article" date="2015" name="Fungal Genet. Biol.">
        <title>Evolution of novel wood decay mechanisms in Agaricales revealed by the genome sequences of Fistulina hepatica and Cylindrobasidium torrendii.</title>
        <authorList>
            <person name="Floudas D."/>
            <person name="Held B.W."/>
            <person name="Riley R."/>
            <person name="Nagy L.G."/>
            <person name="Koehler G."/>
            <person name="Ransdell A.S."/>
            <person name="Younus H."/>
            <person name="Chow J."/>
            <person name="Chiniquy J."/>
            <person name="Lipzen A."/>
            <person name="Tritt A."/>
            <person name="Sun H."/>
            <person name="Haridas S."/>
            <person name="LaButti K."/>
            <person name="Ohm R.A."/>
            <person name="Kues U."/>
            <person name="Blanchette R.A."/>
            <person name="Grigoriev I.V."/>
            <person name="Minto R.E."/>
            <person name="Hibbett D.S."/>
        </authorList>
    </citation>
    <scope>NUCLEOTIDE SEQUENCE [LARGE SCALE GENOMIC DNA]</scope>
    <source>
        <strain evidence="1 2">ATCC 64428</strain>
    </source>
</reference>
<dbReference type="Proteomes" id="UP000054144">
    <property type="component" value="Unassembled WGS sequence"/>
</dbReference>